<evidence type="ECO:0000256" key="7">
    <source>
        <dbReference type="RuleBase" id="RU362057"/>
    </source>
</evidence>
<dbReference type="AlphaFoldDB" id="A0A6N2N9Q4"/>
<comment type="pathway">
    <text evidence="1">Pigment biosynthesis; anthocyanin biosynthesis.</text>
</comment>
<dbReference type="InterPro" id="IPR050481">
    <property type="entry name" value="UDP-glycosyltransf_plant"/>
</dbReference>
<protein>
    <recommendedName>
        <fullName evidence="7">Glycosyltransferase</fullName>
        <ecNumber evidence="7">2.4.1.-</ecNumber>
    </recommendedName>
</protein>
<dbReference type="GO" id="GO:0009718">
    <property type="term" value="P:anthocyanin-containing compound biosynthetic process"/>
    <property type="evidence" value="ECO:0007669"/>
    <property type="project" value="UniProtKB-UniPathway"/>
</dbReference>
<dbReference type="InterPro" id="IPR002213">
    <property type="entry name" value="UDP_glucos_trans"/>
</dbReference>
<organism evidence="8">
    <name type="scientific">Salix viminalis</name>
    <name type="common">Common osier</name>
    <name type="synonym">Basket willow</name>
    <dbReference type="NCBI Taxonomy" id="40686"/>
    <lineage>
        <taxon>Eukaryota</taxon>
        <taxon>Viridiplantae</taxon>
        <taxon>Streptophyta</taxon>
        <taxon>Embryophyta</taxon>
        <taxon>Tracheophyta</taxon>
        <taxon>Spermatophyta</taxon>
        <taxon>Magnoliopsida</taxon>
        <taxon>eudicotyledons</taxon>
        <taxon>Gunneridae</taxon>
        <taxon>Pentapetalae</taxon>
        <taxon>rosids</taxon>
        <taxon>fabids</taxon>
        <taxon>Malpighiales</taxon>
        <taxon>Salicaceae</taxon>
        <taxon>Saliceae</taxon>
        <taxon>Salix</taxon>
    </lineage>
</organism>
<evidence type="ECO:0000256" key="4">
    <source>
        <dbReference type="ARBA" id="ARBA00022679"/>
    </source>
</evidence>
<dbReference type="EC" id="2.4.1.-" evidence="7"/>
<gene>
    <name evidence="8" type="ORF">SVIM_LOCUS474187</name>
</gene>
<accession>A0A6N2N9Q4</accession>
<dbReference type="UniPathway" id="UPA00009"/>
<dbReference type="SUPFAM" id="SSF53756">
    <property type="entry name" value="UDP-Glycosyltransferase/glycogen phosphorylase"/>
    <property type="match status" value="1"/>
</dbReference>
<evidence type="ECO:0000256" key="6">
    <source>
        <dbReference type="RuleBase" id="RU003718"/>
    </source>
</evidence>
<name>A0A6N2N9Q4_SALVM</name>
<reference evidence="8" key="1">
    <citation type="submission" date="2019-03" db="EMBL/GenBank/DDBJ databases">
        <authorList>
            <person name="Mank J."/>
            <person name="Almeida P."/>
        </authorList>
    </citation>
    <scope>NUCLEOTIDE SEQUENCE</scope>
    <source>
        <strain evidence="8">78183</strain>
    </source>
</reference>
<dbReference type="Gene3D" id="3.40.50.2000">
    <property type="entry name" value="Glycogen Phosphorylase B"/>
    <property type="match status" value="3"/>
</dbReference>
<comment type="catalytic activity">
    <reaction evidence="5">
        <text>an anthocyanidin + UDP-alpha-D-glucose + H(+) = an anthocyanidin 3-O-beta-D-glucoside + UDP</text>
        <dbReference type="Rhea" id="RHEA:20093"/>
        <dbReference type="ChEBI" id="CHEBI:15378"/>
        <dbReference type="ChEBI" id="CHEBI:16307"/>
        <dbReference type="ChEBI" id="CHEBI:58223"/>
        <dbReference type="ChEBI" id="CHEBI:58885"/>
        <dbReference type="ChEBI" id="CHEBI:143576"/>
        <dbReference type="EC" id="2.4.1.115"/>
    </reaction>
</comment>
<evidence type="ECO:0000256" key="5">
    <source>
        <dbReference type="ARBA" id="ARBA00047606"/>
    </source>
</evidence>
<evidence type="ECO:0000256" key="2">
    <source>
        <dbReference type="ARBA" id="ARBA00009995"/>
    </source>
</evidence>
<keyword evidence="3 6" id="KW-0328">Glycosyltransferase</keyword>
<dbReference type="PANTHER" id="PTHR48048:SF30">
    <property type="entry name" value="GLYCOSYLTRANSFERASE"/>
    <property type="match status" value="1"/>
</dbReference>
<dbReference type="EMBL" id="CAADRP010002163">
    <property type="protein sequence ID" value="VFU62631.1"/>
    <property type="molecule type" value="Genomic_DNA"/>
</dbReference>
<dbReference type="PANTHER" id="PTHR48048">
    <property type="entry name" value="GLYCOSYLTRANSFERASE"/>
    <property type="match status" value="1"/>
</dbReference>
<keyword evidence="4 6" id="KW-0808">Transferase</keyword>
<comment type="similarity">
    <text evidence="2 6">Belongs to the UDP-glycosyltransferase family.</text>
</comment>
<evidence type="ECO:0000256" key="3">
    <source>
        <dbReference type="ARBA" id="ARBA00022676"/>
    </source>
</evidence>
<sequence>MFQSRLVTSMAERLRYERSHYPFQGIQKQFEDGNGGLIASATIQNLILSPIKLLSVVTLTSHPHPKILQCLFLFHLSRRAMEEALVLYPSPPIGHLVSMVELGKLILTRRPSLSIHILIAASPYVAGKADKYMATVSANFPSIDFHHLPTVTPVSTTVTHHEELTLEVLHLSKPHVHEELLNLSKRYKIHGLVMDFFCSSGLSVANELDIPGYFFLTSENLQNSPQASGIMINTFELLESKVIKAISDGLCVPNNRTPPISCIGPLIVADDKRGGNGKISPEDVHECLSWLDSQPSQSVVFLCFGSLGLFTKEQLWEIATGLENSEQRFLWVVRNPPSHNQKVAINAQGDPDLDSLLPEGFMERTKERGYVVKSWAPQVEIVNHGSVGGFVTHCGWNSTLEAVCAGVPMVAWPLYAEQRLNRVVLVEEMKLALSMEDSEDGHVSADEVEKKVRGLMESEEGEQIRERAIAMKEAARAAMDEGGFTKQISDLKRPFMCEDKQAANVTKKQQWDL</sequence>
<proteinExistence type="inferred from homology"/>
<dbReference type="FunFam" id="3.40.50.2000:FF:000020">
    <property type="entry name" value="Glycosyltransferase"/>
    <property type="match status" value="1"/>
</dbReference>
<dbReference type="InterPro" id="IPR035595">
    <property type="entry name" value="UDP_glycos_trans_CS"/>
</dbReference>
<dbReference type="CDD" id="cd03784">
    <property type="entry name" value="GT1_Gtf-like"/>
    <property type="match status" value="1"/>
</dbReference>
<dbReference type="PROSITE" id="PS00375">
    <property type="entry name" value="UDPGT"/>
    <property type="match status" value="1"/>
</dbReference>
<dbReference type="GO" id="GO:0047213">
    <property type="term" value="F:anthocyanidin 3-O-glucosyltransferase activity"/>
    <property type="evidence" value="ECO:0007669"/>
    <property type="project" value="UniProtKB-EC"/>
</dbReference>
<dbReference type="Pfam" id="PF00201">
    <property type="entry name" value="UDPGT"/>
    <property type="match status" value="1"/>
</dbReference>
<evidence type="ECO:0000256" key="1">
    <source>
        <dbReference type="ARBA" id="ARBA00004935"/>
    </source>
</evidence>
<evidence type="ECO:0000313" key="8">
    <source>
        <dbReference type="EMBL" id="VFU62631.1"/>
    </source>
</evidence>